<evidence type="ECO:0000256" key="1">
    <source>
        <dbReference type="ARBA" id="ARBA00022801"/>
    </source>
</evidence>
<keyword evidence="4" id="KW-1185">Reference proteome</keyword>
<proteinExistence type="inferred from homology"/>
<dbReference type="AlphaFoldDB" id="A0A8H6WSP0"/>
<dbReference type="PANTHER" id="PTHR36845">
    <property type="entry name" value="HYDROLASE, PUTATIVE (AFU_ORTHOLOGUE AFUA_7G05090)-RELATED"/>
    <property type="match status" value="1"/>
</dbReference>
<evidence type="ECO:0000313" key="4">
    <source>
        <dbReference type="Proteomes" id="UP000613580"/>
    </source>
</evidence>
<keyword evidence="1" id="KW-0378">Hydrolase</keyword>
<accession>A0A8H6WSP0</accession>
<dbReference type="EMBL" id="JACAZE010000001">
    <property type="protein sequence ID" value="KAF7323244.1"/>
    <property type="molecule type" value="Genomic_DNA"/>
</dbReference>
<evidence type="ECO:0000256" key="2">
    <source>
        <dbReference type="ARBA" id="ARBA00038358"/>
    </source>
</evidence>
<dbReference type="InterPro" id="IPR012341">
    <property type="entry name" value="6hp_glycosidase-like_sf"/>
</dbReference>
<sequence>MPHFACPVRPSPSISTRRRQVWVAASCDHLTTASSRSRSGTLLSTIKETVEQQLQGFQVSLHALTMHALQALSLLLPGIAATKVPPQLFSNLIPQKVLATYDALPSPIKYPQYTDMKLGDWEYFVPNTWTSGFFPTTLYALNTRKNLCGATASNGLDAADWLTLGRSAASGEIPLELNNTQVCSGHDVGFLSFPFIEELVVNPNNATALTAVKQFATDLAARFDPAVGCTRSWDTPNDPTLFEVIIDNMMNLEVLWQAYNLTQNETLRDIAISHANTTMKNHIREDGGTWHLVDYNATTGAVIAKLTSQGYSNSSTWSRGQSWGIYGFANMYAHTGFPDYLETARRLGDYVVENLPSNGIVPWDFNAPVLNRPADSSAAMIMVNGFLLLSSIETSPANATKWKNFALRLLNKNTALAWNPSWQSLLSNGTVNWPQNNYLTGIVYGDYYFIRAGNILQQMGLASC</sequence>
<dbReference type="Gene3D" id="1.50.10.10">
    <property type="match status" value="1"/>
</dbReference>
<dbReference type="Proteomes" id="UP000613580">
    <property type="component" value="Unassembled WGS sequence"/>
</dbReference>
<reference evidence="3" key="1">
    <citation type="submission" date="2020-05" db="EMBL/GenBank/DDBJ databases">
        <title>Mycena genomes resolve the evolution of fungal bioluminescence.</title>
        <authorList>
            <person name="Tsai I.J."/>
        </authorList>
    </citation>
    <scope>NUCLEOTIDE SEQUENCE</scope>
    <source>
        <strain evidence="3">110903Hualien_Pintung</strain>
    </source>
</reference>
<protein>
    <recommendedName>
        <fullName evidence="5">Glycoside hydrolase family 88 protein</fullName>
    </recommendedName>
</protein>
<dbReference type="GO" id="GO:0052757">
    <property type="term" value="F:chondroitin hydrolase activity"/>
    <property type="evidence" value="ECO:0007669"/>
    <property type="project" value="TreeGrafter"/>
</dbReference>
<dbReference type="GO" id="GO:0000272">
    <property type="term" value="P:polysaccharide catabolic process"/>
    <property type="evidence" value="ECO:0007669"/>
    <property type="project" value="TreeGrafter"/>
</dbReference>
<comment type="similarity">
    <text evidence="2">Belongs to the glycosyl hydrolase 88 family.</text>
</comment>
<dbReference type="SUPFAM" id="SSF48208">
    <property type="entry name" value="Six-hairpin glycosidases"/>
    <property type="match status" value="1"/>
</dbReference>
<gene>
    <name evidence="3" type="ORF">HMN09_00105200</name>
</gene>
<evidence type="ECO:0008006" key="5">
    <source>
        <dbReference type="Google" id="ProtNLM"/>
    </source>
</evidence>
<dbReference type="PANTHER" id="PTHR36845:SF1">
    <property type="entry name" value="HYDROLASE, PUTATIVE (AFU_ORTHOLOGUE AFUA_7G05090)-RELATED"/>
    <property type="match status" value="1"/>
</dbReference>
<organism evidence="3 4">
    <name type="scientific">Mycena chlorophos</name>
    <name type="common">Agaric fungus</name>
    <name type="synonym">Agaricus chlorophos</name>
    <dbReference type="NCBI Taxonomy" id="658473"/>
    <lineage>
        <taxon>Eukaryota</taxon>
        <taxon>Fungi</taxon>
        <taxon>Dikarya</taxon>
        <taxon>Basidiomycota</taxon>
        <taxon>Agaricomycotina</taxon>
        <taxon>Agaricomycetes</taxon>
        <taxon>Agaricomycetidae</taxon>
        <taxon>Agaricales</taxon>
        <taxon>Marasmiineae</taxon>
        <taxon>Mycenaceae</taxon>
        <taxon>Mycena</taxon>
    </lineage>
</organism>
<name>A0A8H6WSP0_MYCCL</name>
<dbReference type="OrthoDB" id="2317065at2759"/>
<dbReference type="InterPro" id="IPR052369">
    <property type="entry name" value="UG_Glycosaminoglycan_Hydrolase"/>
</dbReference>
<dbReference type="InterPro" id="IPR008928">
    <property type="entry name" value="6-hairpin_glycosidase_sf"/>
</dbReference>
<comment type="caution">
    <text evidence="3">The sequence shown here is derived from an EMBL/GenBank/DDBJ whole genome shotgun (WGS) entry which is preliminary data.</text>
</comment>
<evidence type="ECO:0000313" key="3">
    <source>
        <dbReference type="EMBL" id="KAF7323244.1"/>
    </source>
</evidence>